<feature type="transmembrane region" description="Helical" evidence="1">
    <location>
        <begin position="294"/>
        <end position="312"/>
    </location>
</feature>
<feature type="transmembrane region" description="Helical" evidence="1">
    <location>
        <begin position="232"/>
        <end position="256"/>
    </location>
</feature>
<evidence type="ECO:0000259" key="2">
    <source>
        <dbReference type="Pfam" id="PF00892"/>
    </source>
</evidence>
<evidence type="ECO:0000313" key="3">
    <source>
        <dbReference type="EMBL" id="MVA99061.1"/>
    </source>
</evidence>
<feature type="domain" description="EamA" evidence="2">
    <location>
        <begin position="20"/>
        <end position="153"/>
    </location>
</feature>
<comment type="caution">
    <text evidence="3">The sequence shown here is derived from an EMBL/GenBank/DDBJ whole genome shotgun (WGS) entry which is preliminary data.</text>
</comment>
<evidence type="ECO:0000256" key="1">
    <source>
        <dbReference type="SAM" id="Phobius"/>
    </source>
</evidence>
<reference evidence="3 4" key="1">
    <citation type="submission" date="2019-12" db="EMBL/GenBank/DDBJ databases">
        <title>Nitratireductor arenosus sp. nov., Isolated from sea sand, Jeju island, South Korea.</title>
        <authorList>
            <person name="Kim W."/>
        </authorList>
    </citation>
    <scope>NUCLEOTIDE SEQUENCE [LARGE SCALE GENOMIC DNA]</scope>
    <source>
        <strain evidence="3 4">CAU 1489</strain>
    </source>
</reference>
<dbReference type="AlphaFoldDB" id="A0A844QMH1"/>
<feature type="transmembrane region" description="Helical" evidence="1">
    <location>
        <begin position="162"/>
        <end position="181"/>
    </location>
</feature>
<keyword evidence="1" id="KW-0812">Transmembrane</keyword>
<dbReference type="PANTHER" id="PTHR22911">
    <property type="entry name" value="ACYL-MALONYL CONDENSING ENZYME-RELATED"/>
    <property type="match status" value="1"/>
</dbReference>
<dbReference type="Gene3D" id="1.10.3730.20">
    <property type="match status" value="1"/>
</dbReference>
<sequence>MTARPQPKPAAGGALASNLVGILCATGAATAFSLNDVAIKYLSGDYPLHQIIFLRSLIAITVTLAVFVPLDGSYRDLRTDRLGFHLMRGMIVVCANMTFYAALATLPLGEATAIYFVGPLFITALSVVLLGETVGLRRWFAVLIGLAGVVIVIRPGGRAFQYAALLPLVAAFGYSLFQITTRKLGLAAKASTMSFYVNLVFIGFSGMVGLVFGDGRYSGTGNANLEFLLRAWTWPPAGDFALLAAIGVIGSTGGYLVSQAYRQSQAGLIAPFEYIALPLAIFWSIMIWGDWPDTVAWLGIALIAAAGFYVLYREAALGRRIRWKTPFRRER</sequence>
<keyword evidence="1" id="KW-1133">Transmembrane helix</keyword>
<evidence type="ECO:0000313" key="4">
    <source>
        <dbReference type="Proteomes" id="UP000463224"/>
    </source>
</evidence>
<keyword evidence="1" id="KW-0472">Membrane</keyword>
<gene>
    <name evidence="3" type="ORF">GN330_17570</name>
</gene>
<protein>
    <submittedName>
        <fullName evidence="3">EamA family transporter</fullName>
    </submittedName>
</protein>
<feature type="transmembrane region" description="Helical" evidence="1">
    <location>
        <begin position="82"/>
        <end position="106"/>
    </location>
</feature>
<feature type="transmembrane region" description="Helical" evidence="1">
    <location>
        <begin position="193"/>
        <end position="212"/>
    </location>
</feature>
<dbReference type="PANTHER" id="PTHR22911:SF103">
    <property type="entry name" value="BLR2811 PROTEIN"/>
    <property type="match status" value="1"/>
</dbReference>
<dbReference type="Proteomes" id="UP000463224">
    <property type="component" value="Unassembled WGS sequence"/>
</dbReference>
<dbReference type="Pfam" id="PF00892">
    <property type="entry name" value="EamA"/>
    <property type="match status" value="1"/>
</dbReference>
<accession>A0A844QMH1</accession>
<organism evidence="3 4">
    <name type="scientific">Nitratireductor arenosus</name>
    <dbReference type="NCBI Taxonomy" id="2682096"/>
    <lineage>
        <taxon>Bacteria</taxon>
        <taxon>Pseudomonadati</taxon>
        <taxon>Pseudomonadota</taxon>
        <taxon>Alphaproteobacteria</taxon>
        <taxon>Hyphomicrobiales</taxon>
        <taxon>Phyllobacteriaceae</taxon>
        <taxon>Nitratireductor</taxon>
    </lineage>
</organism>
<feature type="transmembrane region" description="Helical" evidence="1">
    <location>
        <begin position="12"/>
        <end position="32"/>
    </location>
</feature>
<dbReference type="GO" id="GO:0016020">
    <property type="term" value="C:membrane"/>
    <property type="evidence" value="ECO:0007669"/>
    <property type="project" value="InterPro"/>
</dbReference>
<feature type="transmembrane region" description="Helical" evidence="1">
    <location>
        <begin position="138"/>
        <end position="156"/>
    </location>
</feature>
<feature type="transmembrane region" description="Helical" evidence="1">
    <location>
        <begin position="112"/>
        <end position="131"/>
    </location>
</feature>
<keyword evidence="4" id="KW-1185">Reference proteome</keyword>
<feature type="transmembrane region" description="Helical" evidence="1">
    <location>
        <begin position="268"/>
        <end position="288"/>
    </location>
</feature>
<dbReference type="RefSeq" id="WP_156714022.1">
    <property type="nucleotide sequence ID" value="NZ_WPHG01000004.1"/>
</dbReference>
<feature type="transmembrane region" description="Helical" evidence="1">
    <location>
        <begin position="52"/>
        <end position="70"/>
    </location>
</feature>
<name>A0A844QMH1_9HYPH</name>
<dbReference type="InterPro" id="IPR037185">
    <property type="entry name" value="EmrE-like"/>
</dbReference>
<dbReference type="InterPro" id="IPR000620">
    <property type="entry name" value="EamA_dom"/>
</dbReference>
<proteinExistence type="predicted"/>
<dbReference type="EMBL" id="WPHG01000004">
    <property type="protein sequence ID" value="MVA99061.1"/>
    <property type="molecule type" value="Genomic_DNA"/>
</dbReference>
<dbReference type="SUPFAM" id="SSF103481">
    <property type="entry name" value="Multidrug resistance efflux transporter EmrE"/>
    <property type="match status" value="2"/>
</dbReference>